<dbReference type="InterPro" id="IPR000073">
    <property type="entry name" value="AB_hydrolase_1"/>
</dbReference>
<proteinExistence type="predicted"/>
<evidence type="ECO:0000313" key="4">
    <source>
        <dbReference type="Proteomes" id="UP000234752"/>
    </source>
</evidence>
<keyword evidence="1 3" id="KW-0378">Hydrolase</keyword>
<dbReference type="Gene3D" id="3.40.50.1820">
    <property type="entry name" value="alpha/beta hydrolase"/>
    <property type="match status" value="1"/>
</dbReference>
<evidence type="ECO:0000259" key="2">
    <source>
        <dbReference type="Pfam" id="PF00561"/>
    </source>
</evidence>
<protein>
    <submittedName>
        <fullName evidence="3">Epoxide hydrolase</fullName>
    </submittedName>
</protein>
<dbReference type="KEGG" id="ncb:C0V82_04425"/>
<dbReference type="PANTHER" id="PTHR43329">
    <property type="entry name" value="EPOXIDE HYDROLASE"/>
    <property type="match status" value="1"/>
</dbReference>
<dbReference type="InterPro" id="IPR000639">
    <property type="entry name" value="Epox_hydrolase-like"/>
</dbReference>
<dbReference type="SUPFAM" id="SSF53474">
    <property type="entry name" value="alpha/beta-Hydrolases"/>
    <property type="match status" value="1"/>
</dbReference>
<organism evidence="3 4">
    <name type="scientific">Niveispirillum cyanobacteriorum</name>
    <dbReference type="NCBI Taxonomy" id="1612173"/>
    <lineage>
        <taxon>Bacteria</taxon>
        <taxon>Pseudomonadati</taxon>
        <taxon>Pseudomonadota</taxon>
        <taxon>Alphaproteobacteria</taxon>
        <taxon>Rhodospirillales</taxon>
        <taxon>Azospirillaceae</taxon>
        <taxon>Niveispirillum</taxon>
    </lineage>
</organism>
<evidence type="ECO:0000313" key="3">
    <source>
        <dbReference type="EMBL" id="AUN29556.1"/>
    </source>
</evidence>
<dbReference type="EMBL" id="CP025611">
    <property type="protein sequence ID" value="AUN29556.1"/>
    <property type="molecule type" value="Genomic_DNA"/>
</dbReference>
<sequence length="325" mass="35288">MIRGETRMPGIKANGINIAYQDEGQGPALLLCHGWPELGHSWRHQVPALVAAGYRVIVPDMRGFGGTDVPDAVEDYTILHLVGDMVGLLDALKIENCTIIGHDWGAPVAWHAALMRPDRFRAVAGLAVPWSPRGPHGSLVGMARAQGLNRFYMVWFQEPGVAEADLERDPYETHRRLLVGASGAAAAAGKGWPLVIPDGKGLVETCPPVESLPDWLSEEDLQTYATAYRRTGHRGGLNWYRNLDRNWALTAPWHGAPIRVPACFIAGSLDGVLRMPGMDKALRAMEGVTCTDFRGTTLIDGAGHWVQQEAPEAVNAALIAFLQGL</sequence>
<dbReference type="AlphaFoldDB" id="A0A2K9NAJ5"/>
<dbReference type="PRINTS" id="PR00111">
    <property type="entry name" value="ABHYDROLASE"/>
</dbReference>
<dbReference type="OrthoDB" id="9780765at2"/>
<dbReference type="Pfam" id="PF00561">
    <property type="entry name" value="Abhydrolase_1"/>
    <property type="match status" value="1"/>
</dbReference>
<accession>A0A2K9NAJ5</accession>
<dbReference type="PRINTS" id="PR00412">
    <property type="entry name" value="EPOXHYDRLASE"/>
</dbReference>
<dbReference type="GO" id="GO:0016787">
    <property type="term" value="F:hydrolase activity"/>
    <property type="evidence" value="ECO:0007669"/>
    <property type="project" value="UniProtKB-KW"/>
</dbReference>
<name>A0A2K9NAJ5_9PROT</name>
<feature type="domain" description="AB hydrolase-1" evidence="2">
    <location>
        <begin position="27"/>
        <end position="130"/>
    </location>
</feature>
<dbReference type="Proteomes" id="UP000234752">
    <property type="component" value="Chromosome eg_1"/>
</dbReference>
<gene>
    <name evidence="3" type="ORF">C0V82_04425</name>
</gene>
<dbReference type="InterPro" id="IPR029058">
    <property type="entry name" value="AB_hydrolase_fold"/>
</dbReference>
<reference evidence="3 4" key="1">
    <citation type="submission" date="2017-12" db="EMBL/GenBank/DDBJ databases">
        <title>Genomes of bacteria within cyanobacterial aggregates.</title>
        <authorList>
            <person name="Cai H."/>
        </authorList>
    </citation>
    <scope>NUCLEOTIDE SEQUENCE [LARGE SCALE GENOMIC DNA]</scope>
    <source>
        <strain evidence="3 4">TH16</strain>
    </source>
</reference>
<keyword evidence="4" id="KW-1185">Reference proteome</keyword>
<evidence type="ECO:0000256" key="1">
    <source>
        <dbReference type="ARBA" id="ARBA00022801"/>
    </source>
</evidence>